<proteinExistence type="predicted"/>
<dbReference type="AlphaFoldDB" id="A0A918VGD0"/>
<evidence type="ECO:0000313" key="2">
    <source>
        <dbReference type="EMBL" id="GGZ99230.1"/>
    </source>
</evidence>
<accession>A0A918VGD0</accession>
<dbReference type="EMBL" id="BMWH01000018">
    <property type="protein sequence ID" value="GGZ99230.1"/>
    <property type="molecule type" value="Genomic_DNA"/>
</dbReference>
<evidence type="ECO:0000313" key="3">
    <source>
        <dbReference type="Proteomes" id="UP000623010"/>
    </source>
</evidence>
<keyword evidence="3" id="KW-1185">Reference proteome</keyword>
<dbReference type="Proteomes" id="UP000623010">
    <property type="component" value="Unassembled WGS sequence"/>
</dbReference>
<feature type="region of interest" description="Disordered" evidence="1">
    <location>
        <begin position="44"/>
        <end position="66"/>
    </location>
</feature>
<comment type="caution">
    <text evidence="2">The sequence shown here is derived from an EMBL/GenBank/DDBJ whole genome shotgun (WGS) entry which is preliminary data.</text>
</comment>
<gene>
    <name evidence="2" type="ORF">GCM10010389_43080</name>
</gene>
<sequence length="66" mass="6819">MADFIRVPSPAARTTTAAGRMTLTGLPFGFEMGGGDIRRIAGGFRRGTRAGPDLGGSGPELRSLVL</sequence>
<organism evidence="2 3">
    <name type="scientific">Streptomyces echinoruber</name>
    <dbReference type="NCBI Taxonomy" id="68898"/>
    <lineage>
        <taxon>Bacteria</taxon>
        <taxon>Bacillati</taxon>
        <taxon>Actinomycetota</taxon>
        <taxon>Actinomycetes</taxon>
        <taxon>Kitasatosporales</taxon>
        <taxon>Streptomycetaceae</taxon>
        <taxon>Streptomyces</taxon>
    </lineage>
</organism>
<evidence type="ECO:0000256" key="1">
    <source>
        <dbReference type="SAM" id="MobiDB-lite"/>
    </source>
</evidence>
<reference evidence="2" key="2">
    <citation type="submission" date="2020-09" db="EMBL/GenBank/DDBJ databases">
        <authorList>
            <person name="Sun Q."/>
            <person name="Ohkuma M."/>
        </authorList>
    </citation>
    <scope>NUCLEOTIDE SEQUENCE</scope>
    <source>
        <strain evidence="2">JCM 5016</strain>
    </source>
</reference>
<reference evidence="2" key="1">
    <citation type="journal article" date="2014" name="Int. J. Syst. Evol. Microbiol.">
        <title>Complete genome sequence of Corynebacterium casei LMG S-19264T (=DSM 44701T), isolated from a smear-ripened cheese.</title>
        <authorList>
            <consortium name="US DOE Joint Genome Institute (JGI-PGF)"/>
            <person name="Walter F."/>
            <person name="Albersmeier A."/>
            <person name="Kalinowski J."/>
            <person name="Ruckert C."/>
        </authorList>
    </citation>
    <scope>NUCLEOTIDE SEQUENCE</scope>
    <source>
        <strain evidence="2">JCM 5016</strain>
    </source>
</reference>
<name>A0A918VGD0_9ACTN</name>
<protein>
    <submittedName>
        <fullName evidence="2">Uncharacterized protein</fullName>
    </submittedName>
</protein>